<accession>A0A7S8J1Z1</accession>
<feature type="transmembrane region" description="Helical" evidence="5">
    <location>
        <begin position="6"/>
        <end position="31"/>
    </location>
</feature>
<keyword evidence="4 5" id="KW-0472">Membrane</keyword>
<feature type="transmembrane region" description="Helical" evidence="5">
    <location>
        <begin position="136"/>
        <end position="154"/>
    </location>
</feature>
<feature type="transmembrane region" description="Helical" evidence="5">
    <location>
        <begin position="51"/>
        <end position="72"/>
    </location>
</feature>
<evidence type="ECO:0000256" key="1">
    <source>
        <dbReference type="ARBA" id="ARBA00004370"/>
    </source>
</evidence>
<gene>
    <name evidence="7" type="ORF">Nkreftii_004077</name>
</gene>
<evidence type="ECO:0000256" key="5">
    <source>
        <dbReference type="SAM" id="Phobius"/>
    </source>
</evidence>
<comment type="subcellular location">
    <subcellularLocation>
        <location evidence="1">Membrane</location>
    </subcellularLocation>
</comment>
<evidence type="ECO:0000256" key="3">
    <source>
        <dbReference type="ARBA" id="ARBA00022989"/>
    </source>
</evidence>
<evidence type="ECO:0000313" key="8">
    <source>
        <dbReference type="Proteomes" id="UP000593737"/>
    </source>
</evidence>
<dbReference type="Proteomes" id="UP000593737">
    <property type="component" value="Chromosome"/>
</dbReference>
<evidence type="ECO:0000256" key="4">
    <source>
        <dbReference type="ARBA" id="ARBA00023136"/>
    </source>
</evidence>
<reference evidence="7 8" key="1">
    <citation type="journal article" date="2020" name="ISME J.">
        <title>Enrichment and physiological characterization of a novel comammox Nitrospira indicates ammonium inhibition of complete nitrification.</title>
        <authorList>
            <person name="Sakoula D."/>
            <person name="Koch H."/>
            <person name="Frank J."/>
            <person name="Jetten M.S.M."/>
            <person name="van Kessel M.A.H.J."/>
            <person name="Lucker S."/>
        </authorList>
    </citation>
    <scope>NUCLEOTIDE SEQUENCE [LARGE SCALE GENOMIC DNA]</scope>
    <source>
        <strain evidence="7">Comreactor17</strain>
    </source>
</reference>
<dbReference type="EMBL" id="CP047423">
    <property type="protein sequence ID" value="QPD06303.1"/>
    <property type="molecule type" value="Genomic_DNA"/>
</dbReference>
<dbReference type="Pfam" id="PF13664">
    <property type="entry name" value="DUF4149"/>
    <property type="match status" value="1"/>
</dbReference>
<keyword evidence="3 5" id="KW-1133">Transmembrane helix</keyword>
<protein>
    <recommendedName>
        <fullName evidence="6">TMEM205-like domain-containing protein</fullName>
    </recommendedName>
</protein>
<evidence type="ECO:0000259" key="6">
    <source>
        <dbReference type="Pfam" id="PF13664"/>
    </source>
</evidence>
<keyword evidence="2 5" id="KW-0812">Transmembrane</keyword>
<evidence type="ECO:0000256" key="2">
    <source>
        <dbReference type="ARBA" id="ARBA00022692"/>
    </source>
</evidence>
<name>A0A7S8J1Z1_9BACT</name>
<proteinExistence type="predicted"/>
<dbReference type="InterPro" id="IPR025423">
    <property type="entry name" value="TMEM205-like"/>
</dbReference>
<dbReference type="KEGG" id="nkf:Nkreftii_004077"/>
<organism evidence="7 8">
    <name type="scientific">Candidatus Nitrospira kreftii</name>
    <dbReference type="NCBI Taxonomy" id="2652173"/>
    <lineage>
        <taxon>Bacteria</taxon>
        <taxon>Pseudomonadati</taxon>
        <taxon>Nitrospirota</taxon>
        <taxon>Nitrospiria</taxon>
        <taxon>Nitrospirales</taxon>
        <taxon>Nitrospiraceae</taxon>
        <taxon>Nitrospira</taxon>
    </lineage>
</organism>
<dbReference type="AlphaFoldDB" id="A0A7S8J1Z1"/>
<dbReference type="GO" id="GO:0016020">
    <property type="term" value="C:membrane"/>
    <property type="evidence" value="ECO:0007669"/>
    <property type="project" value="UniProtKB-SubCell"/>
</dbReference>
<sequence>MTAVLNYLHLLATGVLIGKVVLLSFVVAPILARTLEREPFGQVARQLFPTYYALGLGAAGLGLIALCGILMIRGLSPTLVLAWSIWMVVLVAESYCRTPLTSQSNAMRDRLKEQETRGGVDPTLQESWNQLHQRSIYLNSLVLVAGLCLLGVAGHV</sequence>
<evidence type="ECO:0000313" key="7">
    <source>
        <dbReference type="EMBL" id="QPD06303.1"/>
    </source>
</evidence>
<feature type="domain" description="TMEM205-like" evidence="6">
    <location>
        <begin position="11"/>
        <end position="91"/>
    </location>
</feature>
<feature type="transmembrane region" description="Helical" evidence="5">
    <location>
        <begin position="78"/>
        <end position="96"/>
    </location>
</feature>